<dbReference type="SMART" id="SM00345">
    <property type="entry name" value="HTH_GNTR"/>
    <property type="match status" value="1"/>
</dbReference>
<dbReference type="InterPro" id="IPR008920">
    <property type="entry name" value="TF_FadR/GntR_C"/>
</dbReference>
<dbReference type="EMBL" id="CP063362">
    <property type="protein sequence ID" value="QRG06262.1"/>
    <property type="molecule type" value="Genomic_DNA"/>
</dbReference>
<dbReference type="PRINTS" id="PR00035">
    <property type="entry name" value="HTHGNTR"/>
</dbReference>
<dbReference type="Proteomes" id="UP000596427">
    <property type="component" value="Chromosome"/>
</dbReference>
<dbReference type="Pfam" id="PF07729">
    <property type="entry name" value="FCD"/>
    <property type="match status" value="1"/>
</dbReference>
<dbReference type="Gene3D" id="1.10.10.10">
    <property type="entry name" value="Winged helix-like DNA-binding domain superfamily/Winged helix DNA-binding domain"/>
    <property type="match status" value="1"/>
</dbReference>
<evidence type="ECO:0000256" key="2">
    <source>
        <dbReference type="ARBA" id="ARBA00023125"/>
    </source>
</evidence>
<dbReference type="PANTHER" id="PTHR43537:SF24">
    <property type="entry name" value="GLUCONATE OPERON TRANSCRIPTIONAL REPRESSOR"/>
    <property type="match status" value="1"/>
</dbReference>
<dbReference type="KEGG" id="xdi:EZH22_25395"/>
<accession>A0A974SIB1</accession>
<organism evidence="5 6">
    <name type="scientific">Xanthobacter dioxanivorans</name>
    <dbReference type="NCBI Taxonomy" id="2528964"/>
    <lineage>
        <taxon>Bacteria</taxon>
        <taxon>Pseudomonadati</taxon>
        <taxon>Pseudomonadota</taxon>
        <taxon>Alphaproteobacteria</taxon>
        <taxon>Hyphomicrobiales</taxon>
        <taxon>Xanthobacteraceae</taxon>
        <taxon>Xanthobacter</taxon>
    </lineage>
</organism>
<reference evidence="5 6" key="1">
    <citation type="submission" date="2020-10" db="EMBL/GenBank/DDBJ databases">
        <title>Degradation of 1,4-Dioxane by Xanthobacter sp. YN2, via a Novel Group-2 Soluble Di-Iron Monooxygenase.</title>
        <authorList>
            <person name="Ma F."/>
            <person name="Wang Y."/>
            <person name="Yang J."/>
            <person name="Guo H."/>
            <person name="Su D."/>
            <person name="Yu L."/>
        </authorList>
    </citation>
    <scope>NUCLEOTIDE SEQUENCE [LARGE SCALE GENOMIC DNA]</scope>
    <source>
        <strain evidence="5 6">YN2</strain>
    </source>
</reference>
<evidence type="ECO:0000256" key="3">
    <source>
        <dbReference type="ARBA" id="ARBA00023163"/>
    </source>
</evidence>
<dbReference type="AlphaFoldDB" id="A0A974SIB1"/>
<dbReference type="RefSeq" id="WP_203193171.1">
    <property type="nucleotide sequence ID" value="NZ_CP063362.1"/>
</dbReference>
<keyword evidence="2" id="KW-0238">DNA-binding</keyword>
<keyword evidence="3" id="KW-0804">Transcription</keyword>
<dbReference type="Gene3D" id="1.20.120.530">
    <property type="entry name" value="GntR ligand-binding domain-like"/>
    <property type="match status" value="1"/>
</dbReference>
<dbReference type="GO" id="GO:0003700">
    <property type="term" value="F:DNA-binding transcription factor activity"/>
    <property type="evidence" value="ECO:0007669"/>
    <property type="project" value="InterPro"/>
</dbReference>
<dbReference type="InterPro" id="IPR000524">
    <property type="entry name" value="Tscrpt_reg_HTH_GntR"/>
</dbReference>
<dbReference type="InterPro" id="IPR011711">
    <property type="entry name" value="GntR_C"/>
</dbReference>
<dbReference type="InterPro" id="IPR036390">
    <property type="entry name" value="WH_DNA-bd_sf"/>
</dbReference>
<keyword evidence="1" id="KW-0805">Transcription regulation</keyword>
<dbReference type="GO" id="GO:0003677">
    <property type="term" value="F:DNA binding"/>
    <property type="evidence" value="ECO:0007669"/>
    <property type="project" value="UniProtKB-KW"/>
</dbReference>
<gene>
    <name evidence="5" type="ORF">EZH22_25395</name>
</gene>
<dbReference type="SUPFAM" id="SSF48008">
    <property type="entry name" value="GntR ligand-binding domain-like"/>
    <property type="match status" value="1"/>
</dbReference>
<dbReference type="SUPFAM" id="SSF46785">
    <property type="entry name" value="Winged helix' DNA-binding domain"/>
    <property type="match status" value="1"/>
</dbReference>
<sequence length="237" mass="26710">MSTAGSAKLIDEIVERIRAKIISGEFAPGDRLKQEVLAEEFSVSRTPIREALSRLEAQGIIVQEQRRSAVVSKPSSRDIGEMYQIRAELEGLAAQLAARWITDDELGELRRAHDKFVSAVTALGDGRRAKTGVDRDLREQLAASWIETNAEFHSTIARASKNRNLERMLREIRSGYTRGIMSSSAGGMDRFRMEANIRHHEAILSAMERRDPIRSRKMMVEHILESGQFIAAWFESS</sequence>
<proteinExistence type="predicted"/>
<name>A0A974SIB1_9HYPH</name>
<dbReference type="InterPro" id="IPR036388">
    <property type="entry name" value="WH-like_DNA-bd_sf"/>
</dbReference>
<dbReference type="CDD" id="cd07377">
    <property type="entry name" value="WHTH_GntR"/>
    <property type="match status" value="1"/>
</dbReference>
<dbReference type="PANTHER" id="PTHR43537">
    <property type="entry name" value="TRANSCRIPTIONAL REGULATOR, GNTR FAMILY"/>
    <property type="match status" value="1"/>
</dbReference>
<evidence type="ECO:0000313" key="5">
    <source>
        <dbReference type="EMBL" id="QRG06262.1"/>
    </source>
</evidence>
<evidence type="ECO:0000256" key="1">
    <source>
        <dbReference type="ARBA" id="ARBA00023015"/>
    </source>
</evidence>
<evidence type="ECO:0000259" key="4">
    <source>
        <dbReference type="PROSITE" id="PS50949"/>
    </source>
</evidence>
<protein>
    <submittedName>
        <fullName evidence="5">GntR family transcriptional regulator</fullName>
    </submittedName>
</protein>
<dbReference type="Pfam" id="PF00392">
    <property type="entry name" value="GntR"/>
    <property type="match status" value="1"/>
</dbReference>
<dbReference type="PROSITE" id="PS50949">
    <property type="entry name" value="HTH_GNTR"/>
    <property type="match status" value="1"/>
</dbReference>
<feature type="domain" description="HTH gntR-type" evidence="4">
    <location>
        <begin position="7"/>
        <end position="74"/>
    </location>
</feature>
<evidence type="ECO:0000313" key="6">
    <source>
        <dbReference type="Proteomes" id="UP000596427"/>
    </source>
</evidence>
<dbReference type="SMART" id="SM00895">
    <property type="entry name" value="FCD"/>
    <property type="match status" value="1"/>
</dbReference>
<keyword evidence="6" id="KW-1185">Reference proteome</keyword>